<gene>
    <name evidence="3" type="ORF">PA7_48610</name>
</gene>
<evidence type="ECO:0000313" key="3">
    <source>
        <dbReference type="EMBL" id="GEL21024.1"/>
    </source>
</evidence>
<dbReference type="AlphaFoldDB" id="A0A511DBJ1"/>
<comment type="caution">
    <text evidence="3">The sequence shown here is derived from an EMBL/GenBank/DDBJ whole genome shotgun (WGS) entry which is preliminary data.</text>
</comment>
<name>A0A511DBJ1_9PSEU</name>
<dbReference type="EMBL" id="BJVI01000144">
    <property type="protein sequence ID" value="GEL21024.1"/>
    <property type="molecule type" value="Genomic_DNA"/>
</dbReference>
<evidence type="ECO:0000256" key="2">
    <source>
        <dbReference type="SAM" id="Phobius"/>
    </source>
</evidence>
<proteinExistence type="predicted"/>
<keyword evidence="2" id="KW-1133">Transmembrane helix</keyword>
<dbReference type="Proteomes" id="UP000321328">
    <property type="component" value="Unassembled WGS sequence"/>
</dbReference>
<feature type="region of interest" description="Disordered" evidence="1">
    <location>
        <begin position="41"/>
        <end position="64"/>
    </location>
</feature>
<protein>
    <submittedName>
        <fullName evidence="3">Uncharacterized protein</fullName>
    </submittedName>
</protein>
<keyword evidence="2" id="KW-0472">Membrane</keyword>
<sequence>MPAVAPPISEDLTLHQLLGYLLLIISAILGLRVLAQVYRGPTSETGASRTGIDSPAGGDRRIGV</sequence>
<evidence type="ECO:0000256" key="1">
    <source>
        <dbReference type="SAM" id="MobiDB-lite"/>
    </source>
</evidence>
<reference evidence="3 4" key="1">
    <citation type="submission" date="2019-07" db="EMBL/GenBank/DDBJ databases">
        <title>Whole genome shotgun sequence of Pseudonocardia asaccharolytica NBRC 16224.</title>
        <authorList>
            <person name="Hosoyama A."/>
            <person name="Uohara A."/>
            <person name="Ohji S."/>
            <person name="Ichikawa N."/>
        </authorList>
    </citation>
    <scope>NUCLEOTIDE SEQUENCE [LARGE SCALE GENOMIC DNA]</scope>
    <source>
        <strain evidence="3 4">NBRC 16224</strain>
    </source>
</reference>
<feature type="transmembrane region" description="Helical" evidence="2">
    <location>
        <begin position="17"/>
        <end position="35"/>
    </location>
</feature>
<evidence type="ECO:0000313" key="4">
    <source>
        <dbReference type="Proteomes" id="UP000321328"/>
    </source>
</evidence>
<keyword evidence="2" id="KW-0812">Transmembrane</keyword>
<keyword evidence="4" id="KW-1185">Reference proteome</keyword>
<organism evidence="3 4">
    <name type="scientific">Pseudonocardia asaccharolytica DSM 44247 = NBRC 16224</name>
    <dbReference type="NCBI Taxonomy" id="1123024"/>
    <lineage>
        <taxon>Bacteria</taxon>
        <taxon>Bacillati</taxon>
        <taxon>Actinomycetota</taxon>
        <taxon>Actinomycetes</taxon>
        <taxon>Pseudonocardiales</taxon>
        <taxon>Pseudonocardiaceae</taxon>
        <taxon>Pseudonocardia</taxon>
    </lineage>
</organism>
<accession>A0A511DBJ1</accession>